<feature type="binding site" evidence="8">
    <location>
        <position position="218"/>
    </location>
    <ligand>
        <name>Zn(2+)</name>
        <dbReference type="ChEBI" id="CHEBI:29105"/>
        <label>1</label>
    </ligand>
</feature>
<dbReference type="InterPro" id="IPR008007">
    <property type="entry name" value="Peptidase_M42"/>
</dbReference>
<comment type="similarity">
    <text evidence="1 6">Belongs to the peptidase M42 family.</text>
</comment>
<dbReference type="PANTHER" id="PTHR32481:SF0">
    <property type="entry name" value="AMINOPEPTIDASE YPDE-RELATED"/>
    <property type="match status" value="1"/>
</dbReference>
<feature type="binding site" evidence="8">
    <location>
        <position position="64"/>
    </location>
    <ligand>
        <name>Zn(2+)</name>
        <dbReference type="ChEBI" id="CHEBI:29105"/>
        <label>1</label>
    </ligand>
</feature>
<evidence type="ECO:0000256" key="4">
    <source>
        <dbReference type="ARBA" id="ARBA00022723"/>
    </source>
</evidence>
<dbReference type="GO" id="GO:0046872">
    <property type="term" value="F:metal ion binding"/>
    <property type="evidence" value="ECO:0007669"/>
    <property type="project" value="UniProtKB-UniRule"/>
</dbReference>
<feature type="binding site" evidence="8">
    <location>
        <position position="304"/>
    </location>
    <ligand>
        <name>Zn(2+)</name>
        <dbReference type="ChEBI" id="CHEBI:29105"/>
        <label>2</label>
    </ligand>
</feature>
<dbReference type="RefSeq" id="WP_427846333.1">
    <property type="nucleotide sequence ID" value="NZ_FQXJ01000031.1"/>
</dbReference>
<dbReference type="Gene3D" id="2.40.30.40">
    <property type="entry name" value="Peptidase M42, domain 2"/>
    <property type="match status" value="1"/>
</dbReference>
<feature type="binding site" evidence="8">
    <location>
        <position position="166"/>
    </location>
    <ligand>
        <name>Zn(2+)</name>
        <dbReference type="ChEBI" id="CHEBI:29105"/>
        <label>2</label>
    </ligand>
</feature>
<sequence>MINLDYSTLGHLTQIFGPSGSEELVAKYISTQLRPYCDELKTDTLGNLIVTRHGTGKKIMVAAHMDEIGLMITHIDQEGFLRFTPLGGVRIPNLVGQRVELSKGRVGTVGVEKLDKPSDFKLDKLYLDIGASSREEAEQIVHIGETAVFMGDFVESGSRIIAKALDDRIGCFIAMEAFKRTKSPHELAFVFTAQEEIGTRGAKTAAYALEPDLAIAVDVTATGDTPKAHTMSVKLGSGVGIKVLDRSMITSPQIKRWMAAVATERNIPFQWEILEYGGTDSGAIHLSRGGVPSGVLSIPTRYVHSPAEMIDTRDVKAAVDLLVALLESAAEL</sequence>
<reference evidence="10" key="1">
    <citation type="submission" date="2016-11" db="EMBL/GenBank/DDBJ databases">
        <authorList>
            <person name="Varghese N."/>
            <person name="Submissions S."/>
        </authorList>
    </citation>
    <scope>NUCLEOTIDE SEQUENCE [LARGE SCALE GENOMIC DNA]</scope>
    <source>
        <strain evidence="10">DSM 15449</strain>
    </source>
</reference>
<feature type="binding site" evidence="8">
    <location>
        <position position="166"/>
    </location>
    <ligand>
        <name>Zn(2+)</name>
        <dbReference type="ChEBI" id="CHEBI:29105"/>
        <label>1</label>
    </ligand>
</feature>
<keyword evidence="5" id="KW-0378">Hydrolase</keyword>
<feature type="binding site" evidence="8">
    <location>
        <position position="196"/>
    </location>
    <ligand>
        <name>Zn(2+)</name>
        <dbReference type="ChEBI" id="CHEBI:29105"/>
        <label>2</label>
    </ligand>
</feature>
<name>A0A1M6FIA9_9FIRM</name>
<dbReference type="SUPFAM" id="SSF53187">
    <property type="entry name" value="Zn-dependent exopeptidases"/>
    <property type="match status" value="1"/>
</dbReference>
<accession>A0A1M6FIA9</accession>
<dbReference type="Pfam" id="PF05343">
    <property type="entry name" value="Peptidase_M42"/>
    <property type="match status" value="1"/>
</dbReference>
<keyword evidence="2" id="KW-0031">Aminopeptidase</keyword>
<dbReference type="PANTHER" id="PTHR32481">
    <property type="entry name" value="AMINOPEPTIDASE"/>
    <property type="match status" value="1"/>
</dbReference>
<evidence type="ECO:0000313" key="10">
    <source>
        <dbReference type="Proteomes" id="UP000183954"/>
    </source>
</evidence>
<dbReference type="GO" id="GO:0004177">
    <property type="term" value="F:aminopeptidase activity"/>
    <property type="evidence" value="ECO:0007669"/>
    <property type="project" value="UniProtKB-UniRule"/>
</dbReference>
<organism evidence="9 10">
    <name type="scientific">Desulfosporosinus lacus DSM 15449</name>
    <dbReference type="NCBI Taxonomy" id="1121420"/>
    <lineage>
        <taxon>Bacteria</taxon>
        <taxon>Bacillati</taxon>
        <taxon>Bacillota</taxon>
        <taxon>Clostridia</taxon>
        <taxon>Eubacteriales</taxon>
        <taxon>Desulfitobacteriaceae</taxon>
        <taxon>Desulfosporosinus</taxon>
    </lineage>
</organism>
<evidence type="ECO:0000256" key="1">
    <source>
        <dbReference type="ARBA" id="ARBA00006272"/>
    </source>
</evidence>
<dbReference type="Gene3D" id="3.40.630.10">
    <property type="entry name" value="Zn peptidases"/>
    <property type="match status" value="1"/>
</dbReference>
<keyword evidence="3" id="KW-0645">Protease</keyword>
<dbReference type="CDD" id="cd05656">
    <property type="entry name" value="M42_Frv"/>
    <property type="match status" value="1"/>
</dbReference>
<dbReference type="Proteomes" id="UP000183954">
    <property type="component" value="Unassembled WGS sequence"/>
</dbReference>
<dbReference type="GO" id="GO:0006508">
    <property type="term" value="P:proteolysis"/>
    <property type="evidence" value="ECO:0007669"/>
    <property type="project" value="UniProtKB-KW"/>
</dbReference>
<dbReference type="SUPFAM" id="SSF101821">
    <property type="entry name" value="Aminopeptidase/glucanase lid domain"/>
    <property type="match status" value="1"/>
</dbReference>
<dbReference type="PIRSF" id="PIRSF001123">
    <property type="entry name" value="PepA_GA"/>
    <property type="match status" value="1"/>
</dbReference>
<evidence type="ECO:0000256" key="2">
    <source>
        <dbReference type="ARBA" id="ARBA00022438"/>
    </source>
</evidence>
<keyword evidence="4 8" id="KW-0479">Metal-binding</keyword>
<comment type="cofactor">
    <cofactor evidence="8">
        <name>a divalent metal cation</name>
        <dbReference type="ChEBI" id="CHEBI:60240"/>
    </cofactor>
    <text evidence="8">Binds 2 divalent metal cations per subunit.</text>
</comment>
<evidence type="ECO:0000256" key="7">
    <source>
        <dbReference type="PIRSR" id="PIRSR001123-1"/>
    </source>
</evidence>
<evidence type="ECO:0000256" key="6">
    <source>
        <dbReference type="PIRNR" id="PIRNR001123"/>
    </source>
</evidence>
<evidence type="ECO:0000256" key="3">
    <source>
        <dbReference type="ARBA" id="ARBA00022670"/>
    </source>
</evidence>
<protein>
    <submittedName>
        <fullName evidence="9">Endoglucanase</fullName>
    </submittedName>
</protein>
<dbReference type="EMBL" id="FQXJ01000031">
    <property type="protein sequence ID" value="SHI97359.1"/>
    <property type="molecule type" value="Genomic_DNA"/>
</dbReference>
<evidence type="ECO:0000256" key="5">
    <source>
        <dbReference type="ARBA" id="ARBA00022801"/>
    </source>
</evidence>
<dbReference type="InterPro" id="IPR023367">
    <property type="entry name" value="Peptidase_M42_dom2"/>
</dbReference>
<dbReference type="AlphaFoldDB" id="A0A1M6FIA9"/>
<evidence type="ECO:0000256" key="8">
    <source>
        <dbReference type="PIRSR" id="PIRSR001123-2"/>
    </source>
</evidence>
<proteinExistence type="inferred from homology"/>
<dbReference type="InterPro" id="IPR051464">
    <property type="entry name" value="Peptidase_M42_aminopept"/>
</dbReference>
<evidence type="ECO:0000313" key="9">
    <source>
        <dbReference type="EMBL" id="SHI97359.1"/>
    </source>
</evidence>
<keyword evidence="10" id="KW-1185">Reference proteome</keyword>
<feature type="active site" description="Proton acceptor" evidence="7">
    <location>
        <position position="195"/>
    </location>
</feature>
<gene>
    <name evidence="9" type="ORF">SAMN02746098_04948</name>
</gene>
<dbReference type="STRING" id="1121420.SAMN02746098_04948"/>